<feature type="transmembrane region" description="Helical" evidence="5">
    <location>
        <begin position="168"/>
        <end position="192"/>
    </location>
</feature>
<evidence type="ECO:0000256" key="2">
    <source>
        <dbReference type="ARBA" id="ARBA00022692"/>
    </source>
</evidence>
<dbReference type="PANTHER" id="PTHR11785:SF382">
    <property type="entry name" value="LOW-AFFINITY METHIONINE PERMEASE"/>
    <property type="match status" value="1"/>
</dbReference>
<dbReference type="HOGENOM" id="CLU_013661_4_1_1"/>
<dbReference type="OMA" id="YPGTWIN"/>
<dbReference type="GeneID" id="18872059"/>
<dbReference type="InParanoid" id="G3ASL2"/>
<feature type="transmembrane region" description="Helical" evidence="5">
    <location>
        <begin position="303"/>
        <end position="324"/>
    </location>
</feature>
<dbReference type="GO" id="GO:0016020">
    <property type="term" value="C:membrane"/>
    <property type="evidence" value="ECO:0007669"/>
    <property type="project" value="UniProtKB-SubCell"/>
</dbReference>
<dbReference type="EMBL" id="GL996504">
    <property type="protein sequence ID" value="EGW30698.1"/>
    <property type="molecule type" value="Genomic_DNA"/>
</dbReference>
<evidence type="ECO:0000256" key="5">
    <source>
        <dbReference type="SAM" id="Phobius"/>
    </source>
</evidence>
<dbReference type="OrthoDB" id="5982228at2759"/>
<dbReference type="Pfam" id="PF13520">
    <property type="entry name" value="AA_permease_2"/>
    <property type="match status" value="1"/>
</dbReference>
<dbReference type="GO" id="GO:0015179">
    <property type="term" value="F:L-amino acid transmembrane transporter activity"/>
    <property type="evidence" value="ECO:0007669"/>
    <property type="project" value="TreeGrafter"/>
</dbReference>
<dbReference type="eggNOG" id="KOG1287">
    <property type="taxonomic scope" value="Eukaryota"/>
</dbReference>
<feature type="transmembrane region" description="Helical" evidence="5">
    <location>
        <begin position="280"/>
        <end position="297"/>
    </location>
</feature>
<feature type="transmembrane region" description="Helical" evidence="5">
    <location>
        <begin position="395"/>
        <end position="418"/>
    </location>
</feature>
<dbReference type="RefSeq" id="XP_007376731.1">
    <property type="nucleotide sequence ID" value="XM_007376669.1"/>
</dbReference>
<feature type="transmembrane region" description="Helical" evidence="5">
    <location>
        <begin position="98"/>
        <end position="119"/>
    </location>
</feature>
<organism evidence="7">
    <name type="scientific">Spathaspora passalidarum (strain NRRL Y-27907 / 11-Y1)</name>
    <dbReference type="NCBI Taxonomy" id="619300"/>
    <lineage>
        <taxon>Eukaryota</taxon>
        <taxon>Fungi</taxon>
        <taxon>Dikarya</taxon>
        <taxon>Ascomycota</taxon>
        <taxon>Saccharomycotina</taxon>
        <taxon>Pichiomycetes</taxon>
        <taxon>Debaryomycetaceae</taxon>
        <taxon>Spathaspora</taxon>
    </lineage>
</organism>
<sequence>MIPASDIGRRASQEKLGTLSCISLIVNKIIGTGIFSNPSPIFQYTHGNVGIFLLLFFLGGVIIFCGLLIYLEFALNLPFKNGGELNYLMRSFKRLPKGLTGCIYSFSIVILGFSSGNSYAFGKYVLFAITGKQEMNDTIVKAIGVGCISFCIWLHIKFPNQGTTLFNFLGIFKILILVLIIIIGGLASLGLLNIETTDNFNGDIWKFHNNVKPNSYSIAVALLEVIYSFKGWENVNYVLNEVDNPYHILTVAAPLAVALTTGLYFLVIISYLIIIPKEEILSSGVLIAGIFFNKVFGESITARLLPVFISLSNLGNVLVVSYAHSVVNQELAYNNYMPFSKYFQNLSHSLLLHGAITIIILVAPPSTEIYEFIVNLYIYPGTWINVAISEKDKKISAPMVCVVIFLVSNIFLALFPFVPPPNKDSLAIPYWMFPVLGTSVLVLGGVFYYVRPLWSKHEDKEITYGDDYNPLN</sequence>
<dbReference type="InterPro" id="IPR050598">
    <property type="entry name" value="AminoAcid_Transporter"/>
</dbReference>
<keyword evidence="7" id="KW-1185">Reference proteome</keyword>
<comment type="subcellular location">
    <subcellularLocation>
        <location evidence="1">Membrane</location>
        <topology evidence="1">Multi-pass membrane protein</topology>
    </subcellularLocation>
</comment>
<keyword evidence="4 5" id="KW-0472">Membrane</keyword>
<dbReference type="InterPro" id="IPR002293">
    <property type="entry name" value="AA/rel_permease1"/>
</dbReference>
<keyword evidence="2 5" id="KW-0812">Transmembrane</keyword>
<keyword evidence="3 5" id="KW-1133">Transmembrane helix</keyword>
<evidence type="ECO:0000313" key="6">
    <source>
        <dbReference type="EMBL" id="EGW30698.1"/>
    </source>
</evidence>
<evidence type="ECO:0000313" key="7">
    <source>
        <dbReference type="Proteomes" id="UP000000709"/>
    </source>
</evidence>
<dbReference type="PIRSF" id="PIRSF006060">
    <property type="entry name" value="AA_transporter"/>
    <property type="match status" value="1"/>
</dbReference>
<evidence type="ECO:0000256" key="1">
    <source>
        <dbReference type="ARBA" id="ARBA00004141"/>
    </source>
</evidence>
<gene>
    <name evidence="6" type="ORF">SPAPADRAFT_56690</name>
</gene>
<feature type="transmembrane region" description="Helical" evidence="5">
    <location>
        <begin position="246"/>
        <end position="273"/>
    </location>
</feature>
<dbReference type="Gene3D" id="1.20.1740.10">
    <property type="entry name" value="Amino acid/polyamine transporter I"/>
    <property type="match status" value="1"/>
</dbReference>
<accession>G3ASL2</accession>
<dbReference type="PANTHER" id="PTHR11785">
    <property type="entry name" value="AMINO ACID TRANSPORTER"/>
    <property type="match status" value="1"/>
</dbReference>
<feature type="transmembrane region" description="Helical" evidence="5">
    <location>
        <begin position="139"/>
        <end position="156"/>
    </location>
</feature>
<dbReference type="STRING" id="619300.G3ASL2"/>
<evidence type="ECO:0000256" key="4">
    <source>
        <dbReference type="ARBA" id="ARBA00023136"/>
    </source>
</evidence>
<dbReference type="Proteomes" id="UP000000709">
    <property type="component" value="Unassembled WGS sequence"/>
</dbReference>
<protein>
    <submittedName>
        <fullName evidence="6">Methionine permease</fullName>
    </submittedName>
</protein>
<name>G3ASL2_SPAPN</name>
<feature type="transmembrane region" description="Helical" evidence="5">
    <location>
        <begin position="430"/>
        <end position="450"/>
    </location>
</feature>
<proteinExistence type="predicted"/>
<reference evidence="6 7" key="1">
    <citation type="journal article" date="2011" name="Proc. Natl. Acad. Sci. U.S.A.">
        <title>Comparative genomics of xylose-fermenting fungi for enhanced biofuel production.</title>
        <authorList>
            <person name="Wohlbach D.J."/>
            <person name="Kuo A."/>
            <person name="Sato T.K."/>
            <person name="Potts K.M."/>
            <person name="Salamov A.A."/>
            <person name="LaButti K.M."/>
            <person name="Sun H."/>
            <person name="Clum A."/>
            <person name="Pangilinan J.L."/>
            <person name="Lindquist E.A."/>
            <person name="Lucas S."/>
            <person name="Lapidus A."/>
            <person name="Jin M."/>
            <person name="Gunawan C."/>
            <person name="Balan V."/>
            <person name="Dale B.E."/>
            <person name="Jeffries T.W."/>
            <person name="Zinkel R."/>
            <person name="Barry K.W."/>
            <person name="Grigoriev I.V."/>
            <person name="Gasch A.P."/>
        </authorList>
    </citation>
    <scope>NUCLEOTIDE SEQUENCE [LARGE SCALE GENOMIC DNA]</scope>
    <source>
        <strain evidence="7">NRRL Y-27907 / 11-Y1</strain>
    </source>
</reference>
<dbReference type="KEGG" id="spaa:SPAPADRAFT_56690"/>
<dbReference type="AlphaFoldDB" id="G3ASL2"/>
<evidence type="ECO:0000256" key="3">
    <source>
        <dbReference type="ARBA" id="ARBA00022989"/>
    </source>
</evidence>
<feature type="transmembrane region" description="Helical" evidence="5">
    <location>
        <begin position="49"/>
        <end position="71"/>
    </location>
</feature>